<reference evidence="1 2" key="1">
    <citation type="submission" date="2018-09" db="EMBL/GenBank/DDBJ databases">
        <title>Micromonospora sp. nov. MS1-9, isolated from a root of Musa sp.</title>
        <authorList>
            <person name="Kuncharoen N."/>
            <person name="Kudo T."/>
            <person name="Ohkuma M."/>
            <person name="Yuki M."/>
            <person name="Tanasupawat S."/>
        </authorList>
    </citation>
    <scope>NUCLEOTIDE SEQUENCE [LARGE SCALE GENOMIC DNA]</scope>
    <source>
        <strain evidence="1 2">NGC1-4</strain>
    </source>
</reference>
<dbReference type="Proteomes" id="UP000271548">
    <property type="component" value="Unassembled WGS sequence"/>
</dbReference>
<accession>A0ABX9R0F3</accession>
<evidence type="ECO:0000313" key="1">
    <source>
        <dbReference type="EMBL" id="RKN16488.1"/>
    </source>
</evidence>
<evidence type="ECO:0008006" key="3">
    <source>
        <dbReference type="Google" id="ProtNLM"/>
    </source>
</evidence>
<protein>
    <recommendedName>
        <fullName evidence="3">ATP-binding protein</fullName>
    </recommendedName>
</protein>
<keyword evidence="2" id="KW-1185">Reference proteome</keyword>
<gene>
    <name evidence="1" type="ORF">D7147_22165</name>
</gene>
<evidence type="ECO:0000313" key="2">
    <source>
        <dbReference type="Proteomes" id="UP000271548"/>
    </source>
</evidence>
<name>A0ABX9R0F3_9ACTN</name>
<dbReference type="RefSeq" id="WP_120680745.1">
    <property type="nucleotide sequence ID" value="NZ_RAZS01000008.1"/>
</dbReference>
<organism evidence="1 2">
    <name type="scientific">Micromonospora musae</name>
    <dbReference type="NCBI Taxonomy" id="1894970"/>
    <lineage>
        <taxon>Bacteria</taxon>
        <taxon>Bacillati</taxon>
        <taxon>Actinomycetota</taxon>
        <taxon>Actinomycetes</taxon>
        <taxon>Micromonosporales</taxon>
        <taxon>Micromonosporaceae</taxon>
        <taxon>Micromonospora</taxon>
    </lineage>
</organism>
<comment type="caution">
    <text evidence="1">The sequence shown here is derived from an EMBL/GenBank/DDBJ whole genome shotgun (WGS) entry which is preliminary data.</text>
</comment>
<dbReference type="EMBL" id="RAZS01000008">
    <property type="protein sequence ID" value="RKN16488.1"/>
    <property type="molecule type" value="Genomic_DNA"/>
</dbReference>
<sequence length="689" mass="76204">MGSEPMESFHNFCLSLHNTPLPGKGTEAFGIPLRTGESFFVPPMLLEKDDQPEPLVTLVSARGAAGKSTTAFELAARIDAPLWRLDLDKAVGATSLEYALGRYLGTHDVRAELDGRQRPIVVIDSLDEARARVSGVSWTEFIGSLGDLAEQGLRYVLFGRERTLEDIWVTLGDLDLPVAWWEISHFAALQCADYVDGVVKRRDPQTDCAAAEYGAARDALIASLRGAAEGAYADAFVGYAPVLDAVAAMLIRRPNFLQIRRRFEDAGPQAEGRIALLRDILDNLLKREQLKIKPLAEELGADATRTYTPREQIRWLCHFLDGAEPPDLSYLPSANTRQEYVKRISTFGAEHPFRAEHNWASPVFEAYVASVEFDGSVFSPERIVEIGHASGLLLDFVGARSDQLISESQFAALHASIMASEWAESMTSISVDEVSEDVYEVTFAIKRGPERPHVTRFDLMPEAAGVLQILGPLAELSVRSRGTVAVPGKPQGTVLGPDLFVHAAAVRFEGPALEFARRSEAETRGGDNDASVVIEVYESLQLPPTSTQLPPASDLELRVPPQLKLGHPWYEYRAESEPVDEASPDQKVIRFLNKLMNLTRNHGHSGERGVFIKKFEGRQPFTPTDFSVALTALVDANVVRIENDMVFLKMEWEPYRYNGKALQGQRQLTDVLDAWGPVIQSIEQRVSGR</sequence>
<proteinExistence type="predicted"/>